<dbReference type="Pfam" id="PF11563">
    <property type="entry name" value="Protoglobin"/>
    <property type="match status" value="1"/>
</dbReference>
<dbReference type="PANTHER" id="PTHR32089">
    <property type="entry name" value="METHYL-ACCEPTING CHEMOTAXIS PROTEIN MCPB"/>
    <property type="match status" value="1"/>
</dbReference>
<dbReference type="Gene3D" id="1.10.287.950">
    <property type="entry name" value="Methyl-accepting chemotaxis protein"/>
    <property type="match status" value="1"/>
</dbReference>
<dbReference type="EMBL" id="JAAOIW010000003">
    <property type="protein sequence ID" value="NHN29980.1"/>
    <property type="molecule type" value="Genomic_DNA"/>
</dbReference>
<dbReference type="SUPFAM" id="SSF58104">
    <property type="entry name" value="Methyl-accepting chemotaxis protein (MCP) signaling domain"/>
    <property type="match status" value="1"/>
</dbReference>
<feature type="domain" description="Methyl-accepting transducer" evidence="4">
    <location>
        <begin position="165"/>
        <end position="332"/>
    </location>
</feature>
<dbReference type="RefSeq" id="WP_166148595.1">
    <property type="nucleotide sequence ID" value="NZ_JAAOIW010000003.1"/>
</dbReference>
<evidence type="ECO:0000259" key="4">
    <source>
        <dbReference type="PROSITE" id="PS50111"/>
    </source>
</evidence>
<dbReference type="PROSITE" id="PS50111">
    <property type="entry name" value="CHEMOTAXIS_TRANSDUC_2"/>
    <property type="match status" value="1"/>
</dbReference>
<dbReference type="Gene3D" id="1.10.490.10">
    <property type="entry name" value="Globins"/>
    <property type="match status" value="1"/>
</dbReference>
<keyword evidence="6" id="KW-1185">Reference proteome</keyword>
<dbReference type="InterPro" id="IPR044398">
    <property type="entry name" value="Globin-sensor_dom"/>
</dbReference>
<organism evidence="5 6">
    <name type="scientific">Paenibacillus agricola</name>
    <dbReference type="NCBI Taxonomy" id="2716264"/>
    <lineage>
        <taxon>Bacteria</taxon>
        <taxon>Bacillati</taxon>
        <taxon>Bacillota</taxon>
        <taxon>Bacilli</taxon>
        <taxon>Bacillales</taxon>
        <taxon>Paenibacillaceae</taxon>
        <taxon>Paenibacillus</taxon>
    </lineage>
</organism>
<dbReference type="InterPro" id="IPR009050">
    <property type="entry name" value="Globin-like_sf"/>
</dbReference>
<evidence type="ECO:0000313" key="6">
    <source>
        <dbReference type="Proteomes" id="UP001165962"/>
    </source>
</evidence>
<comment type="similarity">
    <text evidence="2">Belongs to the methyl-accepting chemotaxis (MCP) protein family.</text>
</comment>
<accession>A0ABX0J3I9</accession>
<evidence type="ECO:0000256" key="2">
    <source>
        <dbReference type="ARBA" id="ARBA00029447"/>
    </source>
</evidence>
<dbReference type="PRINTS" id="PR00260">
    <property type="entry name" value="CHEMTRNSDUCR"/>
</dbReference>
<sequence>MIQVNEARKKQLKYIGITEDDLRFLKEQRSHFEAIAERVVDQLYSHINKEPELAKIVNENSNIERLKETQRWYFMTMVDGKIDMEFIEKRLYIGKLHSRIGLTTDWYLGTYMVYLDMAVQGFQKTAPDHWMNIILALSKMFNFDSQLVLEAYEHDEKQKIITLSDQREEMLVKINKAVQDLASMMVELSGSSQLVADTAIHTAELQEVAHSKVDLLRSKINEINAVGTLLREVSDQTHLLGLNAAIEAAHAGEYGLGFGVVANEIRKLAAHSKDSLQVIVSTLNEISTVLSEVMGDSEQTSRLAREQAASSQELTAFVNMIETVTRELETIG</sequence>
<dbReference type="InterPro" id="IPR039379">
    <property type="entry name" value="Protoglobin_sensor_dom"/>
</dbReference>
<evidence type="ECO:0000256" key="1">
    <source>
        <dbReference type="ARBA" id="ARBA00023224"/>
    </source>
</evidence>
<protein>
    <submittedName>
        <fullName evidence="5">Chemotaxis protein</fullName>
    </submittedName>
</protein>
<gene>
    <name evidence="5" type="ORF">G9U52_09055</name>
</gene>
<dbReference type="SMART" id="SM00283">
    <property type="entry name" value="MA"/>
    <property type="match status" value="1"/>
</dbReference>
<evidence type="ECO:0000256" key="3">
    <source>
        <dbReference type="PROSITE-ProRule" id="PRU00284"/>
    </source>
</evidence>
<dbReference type="CDD" id="cd01068">
    <property type="entry name" value="globin_sensor"/>
    <property type="match status" value="1"/>
</dbReference>
<dbReference type="Pfam" id="PF00015">
    <property type="entry name" value="MCPsignal"/>
    <property type="match status" value="1"/>
</dbReference>
<dbReference type="InterPro" id="IPR004090">
    <property type="entry name" value="Chemotax_Me-accpt_rcpt"/>
</dbReference>
<dbReference type="InterPro" id="IPR004089">
    <property type="entry name" value="MCPsignal_dom"/>
</dbReference>
<reference evidence="5" key="1">
    <citation type="submission" date="2020-03" db="EMBL/GenBank/DDBJ databases">
        <title>Draft sequencing of Paenibacilllus sp. S3N08.</title>
        <authorList>
            <person name="Kim D.-U."/>
        </authorList>
    </citation>
    <scope>NUCLEOTIDE SEQUENCE</scope>
    <source>
        <strain evidence="5">S3N08</strain>
    </source>
</reference>
<proteinExistence type="inferred from homology"/>
<dbReference type="Proteomes" id="UP001165962">
    <property type="component" value="Unassembled WGS sequence"/>
</dbReference>
<name>A0ABX0J3I9_9BACL</name>
<dbReference type="InterPro" id="IPR012292">
    <property type="entry name" value="Globin/Proto"/>
</dbReference>
<comment type="caution">
    <text evidence="5">The sequence shown here is derived from an EMBL/GenBank/DDBJ whole genome shotgun (WGS) entry which is preliminary data.</text>
</comment>
<dbReference type="SUPFAM" id="SSF46458">
    <property type="entry name" value="Globin-like"/>
    <property type="match status" value="1"/>
</dbReference>
<keyword evidence="1 3" id="KW-0807">Transducer</keyword>
<dbReference type="PANTHER" id="PTHR32089:SF112">
    <property type="entry name" value="LYSOZYME-LIKE PROTEIN-RELATED"/>
    <property type="match status" value="1"/>
</dbReference>
<evidence type="ECO:0000313" key="5">
    <source>
        <dbReference type="EMBL" id="NHN29980.1"/>
    </source>
</evidence>